<dbReference type="InterPro" id="IPR053151">
    <property type="entry name" value="RNase_H-like"/>
</dbReference>
<accession>A0AAN9KHW6</accession>
<dbReference type="GO" id="GO:0004523">
    <property type="term" value="F:RNA-DNA hybrid ribonuclease activity"/>
    <property type="evidence" value="ECO:0007669"/>
    <property type="project" value="InterPro"/>
</dbReference>
<dbReference type="EMBL" id="JAYKXN010000001">
    <property type="protein sequence ID" value="KAK7317429.1"/>
    <property type="molecule type" value="Genomic_DNA"/>
</dbReference>
<evidence type="ECO:0000313" key="2">
    <source>
        <dbReference type="EMBL" id="KAK7317429.1"/>
    </source>
</evidence>
<comment type="caution">
    <text evidence="2">The sequence shown here is derived from an EMBL/GenBank/DDBJ whole genome shotgun (WGS) entry which is preliminary data.</text>
</comment>
<evidence type="ECO:0000313" key="3">
    <source>
        <dbReference type="EMBL" id="KAK7317430.1"/>
    </source>
</evidence>
<protein>
    <recommendedName>
        <fullName evidence="1">RNase H type-1 domain-containing protein</fullName>
    </recommendedName>
</protein>
<keyword evidence="4" id="KW-1185">Reference proteome</keyword>
<gene>
    <name evidence="2" type="ORF">RJT34_01653</name>
    <name evidence="3" type="ORF">RJT34_01656</name>
</gene>
<dbReference type="PANTHER" id="PTHR47723:SF19">
    <property type="entry name" value="POLYNUCLEOTIDYL TRANSFERASE, RIBONUCLEASE H-LIKE SUPERFAMILY PROTEIN"/>
    <property type="match status" value="1"/>
</dbReference>
<organism evidence="2 4">
    <name type="scientific">Clitoria ternatea</name>
    <name type="common">Butterfly pea</name>
    <dbReference type="NCBI Taxonomy" id="43366"/>
    <lineage>
        <taxon>Eukaryota</taxon>
        <taxon>Viridiplantae</taxon>
        <taxon>Streptophyta</taxon>
        <taxon>Embryophyta</taxon>
        <taxon>Tracheophyta</taxon>
        <taxon>Spermatophyta</taxon>
        <taxon>Magnoliopsida</taxon>
        <taxon>eudicotyledons</taxon>
        <taxon>Gunneridae</taxon>
        <taxon>Pentapetalae</taxon>
        <taxon>rosids</taxon>
        <taxon>fabids</taxon>
        <taxon>Fabales</taxon>
        <taxon>Fabaceae</taxon>
        <taxon>Papilionoideae</taxon>
        <taxon>50 kb inversion clade</taxon>
        <taxon>NPAAA clade</taxon>
        <taxon>indigoferoid/millettioid clade</taxon>
        <taxon>Phaseoleae</taxon>
        <taxon>Clitoria</taxon>
    </lineage>
</organism>
<dbReference type="AlphaFoldDB" id="A0AAN9KHW6"/>
<dbReference type="Pfam" id="PF13456">
    <property type="entry name" value="RVT_3"/>
    <property type="match status" value="1"/>
</dbReference>
<name>A0AAN9KHW6_CLITE</name>
<feature type="domain" description="RNase H type-1" evidence="1">
    <location>
        <begin position="43"/>
        <end position="135"/>
    </location>
</feature>
<reference evidence="2 4" key="1">
    <citation type="submission" date="2024-01" db="EMBL/GenBank/DDBJ databases">
        <title>The genomes of 5 underutilized Papilionoideae crops provide insights into root nodulation and disease resistance.</title>
        <authorList>
            <person name="Yuan L."/>
        </authorList>
    </citation>
    <scope>NUCLEOTIDE SEQUENCE [LARGE SCALE GENOMIC DNA]</scope>
    <source>
        <strain evidence="2">LY-2023</strain>
        <tissue evidence="2">Leaf</tissue>
    </source>
</reference>
<dbReference type="EMBL" id="JAYKXN010000001">
    <property type="protein sequence ID" value="KAK7317430.1"/>
    <property type="molecule type" value="Genomic_DNA"/>
</dbReference>
<sequence>MSSRVRTYDHYRVIVDVAWTPPSKVVLKLNVDRFVIWSSLQVAHGGLLQNLLGQVIKCFTSNLGFYTFIKVEMLGLLKGLKLFLSFGIQRLEVEVDSKIVVNFYVKHIPRLDYYFGLVQDLKFSKFISFDVVHIRPCLGRPLYVWNSLSTLVT</sequence>
<dbReference type="InterPro" id="IPR002156">
    <property type="entry name" value="RNaseH_domain"/>
</dbReference>
<evidence type="ECO:0000259" key="1">
    <source>
        <dbReference type="Pfam" id="PF13456"/>
    </source>
</evidence>
<dbReference type="Proteomes" id="UP001359559">
    <property type="component" value="Unassembled WGS sequence"/>
</dbReference>
<dbReference type="PANTHER" id="PTHR47723">
    <property type="entry name" value="OS05G0353850 PROTEIN"/>
    <property type="match status" value="1"/>
</dbReference>
<proteinExistence type="predicted"/>
<evidence type="ECO:0000313" key="4">
    <source>
        <dbReference type="Proteomes" id="UP001359559"/>
    </source>
</evidence>
<dbReference type="GO" id="GO:0003676">
    <property type="term" value="F:nucleic acid binding"/>
    <property type="evidence" value="ECO:0007669"/>
    <property type="project" value="InterPro"/>
</dbReference>